<accession>A0A3L9M7C9</accession>
<dbReference type="Gene3D" id="1.20.1740.10">
    <property type="entry name" value="Amino acid/polyamine transporter I"/>
    <property type="match status" value="1"/>
</dbReference>
<gene>
    <name evidence="10" type="ORF">EAH69_08985</name>
</gene>
<feature type="transmembrane region" description="Helical" evidence="9">
    <location>
        <begin position="12"/>
        <end position="35"/>
    </location>
</feature>
<dbReference type="Proteomes" id="UP000275348">
    <property type="component" value="Unassembled WGS sequence"/>
</dbReference>
<feature type="transmembrane region" description="Helical" evidence="9">
    <location>
        <begin position="179"/>
        <end position="200"/>
    </location>
</feature>
<comment type="subcellular location">
    <subcellularLocation>
        <location evidence="1 9">Cell membrane</location>
        <topology evidence="1 9">Multi-pass membrane protein</topology>
    </subcellularLocation>
</comment>
<dbReference type="OrthoDB" id="9804874at2"/>
<keyword evidence="5 9" id="KW-0812">Transmembrane</keyword>
<evidence type="ECO:0000256" key="8">
    <source>
        <dbReference type="ARBA" id="ARBA00023136"/>
    </source>
</evidence>
<evidence type="ECO:0000256" key="2">
    <source>
        <dbReference type="ARBA" id="ARBA00009261"/>
    </source>
</evidence>
<evidence type="ECO:0000256" key="3">
    <source>
        <dbReference type="ARBA" id="ARBA00022448"/>
    </source>
</evidence>
<dbReference type="GO" id="GO:0005886">
    <property type="term" value="C:plasma membrane"/>
    <property type="evidence" value="ECO:0007669"/>
    <property type="project" value="UniProtKB-SubCell"/>
</dbReference>
<dbReference type="NCBIfam" id="TIGR00835">
    <property type="entry name" value="agcS"/>
    <property type="match status" value="1"/>
</dbReference>
<evidence type="ECO:0000313" key="10">
    <source>
        <dbReference type="EMBL" id="RLZ09137.1"/>
    </source>
</evidence>
<comment type="caution">
    <text evidence="10">The sequence shown here is derived from an EMBL/GenBank/DDBJ whole genome shotgun (WGS) entry which is preliminary data.</text>
</comment>
<feature type="transmembrane region" description="Helical" evidence="9">
    <location>
        <begin position="432"/>
        <end position="451"/>
    </location>
</feature>
<reference evidence="10 11" key="1">
    <citation type="submission" date="2018-10" db="EMBL/GenBank/DDBJ databases">
        <authorList>
            <person name="Chen X."/>
        </authorList>
    </citation>
    <scope>NUCLEOTIDE SEQUENCE [LARGE SCALE GENOMIC DNA]</scope>
    <source>
        <strain evidence="10 11">YIM 102668</strain>
    </source>
</reference>
<feature type="transmembrane region" description="Helical" evidence="9">
    <location>
        <begin position="139"/>
        <end position="159"/>
    </location>
</feature>
<feature type="transmembrane region" description="Helical" evidence="9">
    <location>
        <begin position="362"/>
        <end position="381"/>
    </location>
</feature>
<evidence type="ECO:0000256" key="4">
    <source>
        <dbReference type="ARBA" id="ARBA00022475"/>
    </source>
</evidence>
<dbReference type="EMBL" id="RDOJ01000011">
    <property type="protein sequence ID" value="RLZ09137.1"/>
    <property type="molecule type" value="Genomic_DNA"/>
</dbReference>
<evidence type="ECO:0000256" key="5">
    <source>
        <dbReference type="ARBA" id="ARBA00022692"/>
    </source>
</evidence>
<dbReference type="PRINTS" id="PR00175">
    <property type="entry name" value="NAALASMPORT"/>
</dbReference>
<name>A0A3L9M7C9_9FLAO</name>
<dbReference type="InterPro" id="IPR001463">
    <property type="entry name" value="Na/Ala_symport"/>
</dbReference>
<dbReference type="PANTHER" id="PTHR30330">
    <property type="entry name" value="AGSS FAMILY TRANSPORTER, SODIUM-ALANINE"/>
    <property type="match status" value="1"/>
</dbReference>
<evidence type="ECO:0000256" key="7">
    <source>
        <dbReference type="ARBA" id="ARBA00022989"/>
    </source>
</evidence>
<keyword evidence="4 9" id="KW-1003">Cell membrane</keyword>
<dbReference type="PANTHER" id="PTHR30330:SF7">
    <property type="entry name" value="SODIUM_PROTON-DEPENDENT ALANINE CARRIER PROTEIN YRBD-RELATED"/>
    <property type="match status" value="1"/>
</dbReference>
<keyword evidence="6 9" id="KW-0769">Symport</keyword>
<evidence type="ECO:0000256" key="9">
    <source>
        <dbReference type="RuleBase" id="RU363064"/>
    </source>
</evidence>
<evidence type="ECO:0000313" key="11">
    <source>
        <dbReference type="Proteomes" id="UP000275348"/>
    </source>
</evidence>
<feature type="transmembrane region" description="Helical" evidence="9">
    <location>
        <begin position="239"/>
        <end position="264"/>
    </location>
</feature>
<evidence type="ECO:0000256" key="1">
    <source>
        <dbReference type="ARBA" id="ARBA00004651"/>
    </source>
</evidence>
<keyword evidence="8 9" id="KW-0472">Membrane</keyword>
<comment type="similarity">
    <text evidence="2 9">Belongs to the alanine or glycine:cation symporter (AGCS) (TC 2.A.25) family.</text>
</comment>
<proteinExistence type="inferred from homology"/>
<feature type="transmembrane region" description="Helical" evidence="9">
    <location>
        <begin position="393"/>
        <end position="412"/>
    </location>
</feature>
<feature type="transmembrane region" description="Helical" evidence="9">
    <location>
        <begin position="301"/>
        <end position="320"/>
    </location>
</feature>
<dbReference type="GO" id="GO:0005283">
    <property type="term" value="F:amino acid:sodium symporter activity"/>
    <property type="evidence" value="ECO:0007669"/>
    <property type="project" value="InterPro"/>
</dbReference>
<dbReference type="RefSeq" id="WP_121934864.1">
    <property type="nucleotide sequence ID" value="NZ_RDOJ01000011.1"/>
</dbReference>
<feature type="transmembrane region" description="Helical" evidence="9">
    <location>
        <begin position="212"/>
        <end position="233"/>
    </location>
</feature>
<organism evidence="10 11">
    <name type="scientific">Faecalibacter macacae</name>
    <dbReference type="NCBI Taxonomy" id="1859289"/>
    <lineage>
        <taxon>Bacteria</taxon>
        <taxon>Pseudomonadati</taxon>
        <taxon>Bacteroidota</taxon>
        <taxon>Flavobacteriia</taxon>
        <taxon>Flavobacteriales</taxon>
        <taxon>Weeksellaceae</taxon>
        <taxon>Faecalibacter</taxon>
    </lineage>
</organism>
<dbReference type="AlphaFoldDB" id="A0A3L9M7C9"/>
<dbReference type="Pfam" id="PF01235">
    <property type="entry name" value="Na_Ala_symp"/>
    <property type="match status" value="1"/>
</dbReference>
<evidence type="ECO:0000256" key="6">
    <source>
        <dbReference type="ARBA" id="ARBA00022847"/>
    </source>
</evidence>
<keyword evidence="3 9" id="KW-0813">Transport</keyword>
<protein>
    <submittedName>
        <fullName evidence="10">Alanine:cation symporter family protein</fullName>
    </submittedName>
</protein>
<dbReference type="FunFam" id="1.20.1740.10:FF:000004">
    <property type="entry name" value="Sodium:alanine symporter family protein"/>
    <property type="match status" value="1"/>
</dbReference>
<keyword evidence="7 9" id="KW-1133">Transmembrane helix</keyword>
<keyword evidence="11" id="KW-1185">Reference proteome</keyword>
<sequence length="482" mass="52135">MDAIIQSINSYVWSTALIALCGITGVYFSVRLGFLQFTNIKEMVRLLFSGEKTEKGITPFQAFSLAISGRVGTGNIVGVATAIAMGGPGAVFWMWFIALMGSASAFVEATLGQVYKQEIDGEYRGGPAYYIEKGLGVKWYAVLFAVVTIISCGFLLPGVQSNSIASSMNNAFQITTNDFGGIPINYIGLIIIALLALIIFGGVKRLGQASEYIVPFMAGAYILMALVIIGMNITQIPSVLKLILASAFNMESLYSGVFGMAIAWGIKRGIYSNEAGQGTAPHAAAASEVSHPAQQGLVQAFSVYIDTLFVCTATAFMILFTGQYNVQNEAGEFIVQNVPGVDYTGFTQAAVSHHFPAIGNGFVAFALFFFAFTTIMAYYYYAETNITYIFKNGNTKVVIWILRIVFLLAVYYGTVKTAETAWALGDIGVGLMAWVNIIAILLLGGVAIKVWKDYRSKKKQGILNPTFNAKEAGIKNADFWDK</sequence>